<accession>A0A8D8WYI7</accession>
<feature type="transmembrane region" description="Helical" evidence="1">
    <location>
        <begin position="80"/>
        <end position="100"/>
    </location>
</feature>
<keyword evidence="1" id="KW-0472">Membrane</keyword>
<feature type="transmembrane region" description="Helical" evidence="1">
    <location>
        <begin position="26"/>
        <end position="47"/>
    </location>
</feature>
<protein>
    <submittedName>
        <fullName evidence="2">Uncharacterized protein</fullName>
    </submittedName>
</protein>
<name>A0A8D8WYI7_9HEMI</name>
<reference evidence="2" key="1">
    <citation type="submission" date="2021-05" db="EMBL/GenBank/DDBJ databases">
        <authorList>
            <person name="Alioto T."/>
            <person name="Alioto T."/>
            <person name="Gomez Garrido J."/>
        </authorList>
    </citation>
    <scope>NUCLEOTIDE SEQUENCE</scope>
</reference>
<dbReference type="EMBL" id="HBUF01235575">
    <property type="protein sequence ID" value="CAG6675095.1"/>
    <property type="molecule type" value="Transcribed_RNA"/>
</dbReference>
<evidence type="ECO:0000313" key="2">
    <source>
        <dbReference type="EMBL" id="CAG6675095.1"/>
    </source>
</evidence>
<proteinExistence type="predicted"/>
<organism evidence="2">
    <name type="scientific">Cacopsylla melanoneura</name>
    <dbReference type="NCBI Taxonomy" id="428564"/>
    <lineage>
        <taxon>Eukaryota</taxon>
        <taxon>Metazoa</taxon>
        <taxon>Ecdysozoa</taxon>
        <taxon>Arthropoda</taxon>
        <taxon>Hexapoda</taxon>
        <taxon>Insecta</taxon>
        <taxon>Pterygota</taxon>
        <taxon>Neoptera</taxon>
        <taxon>Paraneoptera</taxon>
        <taxon>Hemiptera</taxon>
        <taxon>Sternorrhyncha</taxon>
        <taxon>Psylloidea</taxon>
        <taxon>Psyllidae</taxon>
        <taxon>Psyllinae</taxon>
        <taxon>Cacopsylla</taxon>
    </lineage>
</organism>
<sequence>MYLPSYNSLSYVSPKLQYVSPNLPRIYFIFPSVNSFFFFKHLSVLVFEQLLKYFLSIFFIFFTVFSSSICSWPKSHCLPFFPVFFFPALFDLLLFPYQFFQ</sequence>
<keyword evidence="1" id="KW-0812">Transmembrane</keyword>
<keyword evidence="1" id="KW-1133">Transmembrane helix</keyword>
<feature type="transmembrane region" description="Helical" evidence="1">
    <location>
        <begin position="54"/>
        <end position="74"/>
    </location>
</feature>
<dbReference type="AlphaFoldDB" id="A0A8D8WYI7"/>
<evidence type="ECO:0000256" key="1">
    <source>
        <dbReference type="SAM" id="Phobius"/>
    </source>
</evidence>